<sequence>MSDGANQPNGRAPWFRRLRGTIAASGASSSPSSHSDVWWRRIGKKLIARKSLERLLAEGNSQILVRSLGAFDLVAIGIGAIIGTGIFVLTGTAAAVHAGPAIVISFIIAGCAAALAAFSYSELASMVPVSGGAYLYTYSTMGELMAWIIGWDLVL</sequence>
<evidence type="ECO:0000313" key="2">
    <source>
        <dbReference type="Proteomes" id="UP001145114"/>
    </source>
</evidence>
<evidence type="ECO:0000313" key="1">
    <source>
        <dbReference type="EMBL" id="KAJ1678434.1"/>
    </source>
</evidence>
<protein>
    <submittedName>
        <fullName evidence="1">Uncharacterized protein</fullName>
    </submittedName>
</protein>
<proteinExistence type="predicted"/>
<keyword evidence="2" id="KW-1185">Reference proteome</keyword>
<dbReference type="EMBL" id="JAMZIH010001169">
    <property type="protein sequence ID" value="KAJ1678434.1"/>
    <property type="molecule type" value="Genomic_DNA"/>
</dbReference>
<comment type="caution">
    <text evidence="1">The sequence shown here is derived from an EMBL/GenBank/DDBJ whole genome shotgun (WGS) entry which is preliminary data.</text>
</comment>
<reference evidence="1" key="1">
    <citation type="submission" date="2022-06" db="EMBL/GenBank/DDBJ databases">
        <title>Phylogenomic reconstructions and comparative analyses of Kickxellomycotina fungi.</title>
        <authorList>
            <person name="Reynolds N.K."/>
            <person name="Stajich J.E."/>
            <person name="Barry K."/>
            <person name="Grigoriev I.V."/>
            <person name="Crous P."/>
            <person name="Smith M.E."/>
        </authorList>
    </citation>
    <scope>NUCLEOTIDE SEQUENCE</scope>
    <source>
        <strain evidence="1">RSA 2271</strain>
    </source>
</reference>
<gene>
    <name evidence="1" type="ORF">EV182_004053</name>
</gene>
<name>A0ACC1HPJ6_9FUNG</name>
<organism evidence="1 2">
    <name type="scientific">Spiromyces aspiralis</name>
    <dbReference type="NCBI Taxonomy" id="68401"/>
    <lineage>
        <taxon>Eukaryota</taxon>
        <taxon>Fungi</taxon>
        <taxon>Fungi incertae sedis</taxon>
        <taxon>Zoopagomycota</taxon>
        <taxon>Kickxellomycotina</taxon>
        <taxon>Kickxellomycetes</taxon>
        <taxon>Kickxellales</taxon>
        <taxon>Kickxellaceae</taxon>
        <taxon>Spiromyces</taxon>
    </lineage>
</organism>
<accession>A0ACC1HPJ6</accession>
<feature type="non-terminal residue" evidence="1">
    <location>
        <position position="155"/>
    </location>
</feature>
<dbReference type="Proteomes" id="UP001145114">
    <property type="component" value="Unassembled WGS sequence"/>
</dbReference>